<sequence length="203" mass="23451">MLARGEWQPHLCKKLKNVPHKLQLYEAKVSKGGRILWDVAITFSPRCNKTAEKQQEWEDSATGGKVYSEIIRIWDIVLDHDKLHRSVQQSAERIKFHNQSLQKKFFEISSIQTPTNTEHVIPQLFPEVEYLQQQKQQKYIPTADGNEHHMTKFYSFNSALVSYVLRNIDIKADFPFCVTDKEQAIITLRSNAPILLLGRSGTG</sequence>
<gene>
    <name evidence="1" type="ORF">ACJMK2_001002</name>
</gene>
<comment type="caution">
    <text evidence="1">The sequence shown here is derived from an EMBL/GenBank/DDBJ whole genome shotgun (WGS) entry which is preliminary data.</text>
</comment>
<reference evidence="1 2" key="1">
    <citation type="submission" date="2024-11" db="EMBL/GenBank/DDBJ databases">
        <title>Chromosome-level genome assembly of the freshwater bivalve Anodonta woodiana.</title>
        <authorList>
            <person name="Chen X."/>
        </authorList>
    </citation>
    <scope>NUCLEOTIDE SEQUENCE [LARGE SCALE GENOMIC DNA]</scope>
    <source>
        <strain evidence="1">MN2024</strain>
        <tissue evidence="1">Gills</tissue>
    </source>
</reference>
<organism evidence="1 2">
    <name type="scientific">Sinanodonta woodiana</name>
    <name type="common">Chinese pond mussel</name>
    <name type="synonym">Anodonta woodiana</name>
    <dbReference type="NCBI Taxonomy" id="1069815"/>
    <lineage>
        <taxon>Eukaryota</taxon>
        <taxon>Metazoa</taxon>
        <taxon>Spiralia</taxon>
        <taxon>Lophotrochozoa</taxon>
        <taxon>Mollusca</taxon>
        <taxon>Bivalvia</taxon>
        <taxon>Autobranchia</taxon>
        <taxon>Heteroconchia</taxon>
        <taxon>Palaeoheterodonta</taxon>
        <taxon>Unionida</taxon>
        <taxon>Unionoidea</taxon>
        <taxon>Unionidae</taxon>
        <taxon>Unioninae</taxon>
        <taxon>Sinanodonta</taxon>
    </lineage>
</organism>
<dbReference type="AlphaFoldDB" id="A0ABD3XU71"/>
<evidence type="ECO:0000313" key="1">
    <source>
        <dbReference type="EMBL" id="KAL3888637.1"/>
    </source>
</evidence>
<keyword evidence="2" id="KW-1185">Reference proteome</keyword>
<evidence type="ECO:0000313" key="2">
    <source>
        <dbReference type="Proteomes" id="UP001634394"/>
    </source>
</evidence>
<dbReference type="PANTHER" id="PTHR21529">
    <property type="entry name" value="MAMMARY TURMOR VIRUS RECEPTOR HOMOLOG 1, 2 MTVR1, 2"/>
    <property type="match status" value="1"/>
</dbReference>
<proteinExistence type="predicted"/>
<dbReference type="InterPro" id="IPR039904">
    <property type="entry name" value="TRANK1"/>
</dbReference>
<name>A0ABD3XU71_SINWO</name>
<dbReference type="Proteomes" id="UP001634394">
    <property type="component" value="Unassembled WGS sequence"/>
</dbReference>
<dbReference type="EMBL" id="JBJQND010000001">
    <property type="protein sequence ID" value="KAL3888637.1"/>
    <property type="molecule type" value="Genomic_DNA"/>
</dbReference>
<accession>A0ABD3XU71</accession>
<dbReference type="PANTHER" id="PTHR21529:SF4">
    <property type="entry name" value="TPR AND ANKYRIN REPEAT-CONTAINING PROTEIN 1"/>
    <property type="match status" value="1"/>
</dbReference>
<protein>
    <submittedName>
        <fullName evidence="1">Uncharacterized protein</fullName>
    </submittedName>
</protein>